<keyword evidence="1" id="KW-0812">Transmembrane</keyword>
<protein>
    <submittedName>
        <fullName evidence="3">Pilus assembly protein</fullName>
    </submittedName>
</protein>
<keyword evidence="1" id="KW-1133">Transmembrane helix</keyword>
<comment type="caution">
    <text evidence="3">The sequence shown here is derived from an EMBL/GenBank/DDBJ whole genome shotgun (WGS) entry which is preliminary data.</text>
</comment>
<evidence type="ECO:0000259" key="2">
    <source>
        <dbReference type="Pfam" id="PF07811"/>
    </source>
</evidence>
<feature type="domain" description="TadE-like" evidence="2">
    <location>
        <begin position="14"/>
        <end position="56"/>
    </location>
</feature>
<keyword evidence="1" id="KW-0472">Membrane</keyword>
<evidence type="ECO:0000313" key="3">
    <source>
        <dbReference type="EMBL" id="HEG91297.1"/>
    </source>
</evidence>
<sequence length="150" mass="16701">MIGRRCPNRSGMRGQNLVEFALVIPIFLLFLFGTLEFGWLLYVDHQVTNAAREGARWAAVHGTRCEAAPPCTLATTDLVRQQILDRVRLPDPDALGVTLQVVDDANANGKPDPDERVRVQVSYPFRPLIGYALPVTEVNLSANSTMRVHY</sequence>
<dbReference type="AlphaFoldDB" id="A0A831T8P1"/>
<proteinExistence type="predicted"/>
<organism evidence="3">
    <name type="scientific">Thermorudis peleae</name>
    <dbReference type="NCBI Taxonomy" id="1382356"/>
    <lineage>
        <taxon>Bacteria</taxon>
        <taxon>Pseudomonadati</taxon>
        <taxon>Thermomicrobiota</taxon>
        <taxon>Thermomicrobia</taxon>
        <taxon>Thermomicrobia incertae sedis</taxon>
        <taxon>Thermorudis</taxon>
    </lineage>
</organism>
<evidence type="ECO:0000256" key="1">
    <source>
        <dbReference type="SAM" id="Phobius"/>
    </source>
</evidence>
<dbReference type="InterPro" id="IPR012495">
    <property type="entry name" value="TadE-like_dom"/>
</dbReference>
<dbReference type="Pfam" id="PF07811">
    <property type="entry name" value="TadE"/>
    <property type="match status" value="1"/>
</dbReference>
<dbReference type="EMBL" id="DSIY01000185">
    <property type="protein sequence ID" value="HEG91297.1"/>
    <property type="molecule type" value="Genomic_DNA"/>
</dbReference>
<accession>A0A831T8P1</accession>
<reference evidence="3" key="1">
    <citation type="journal article" date="2020" name="mSystems">
        <title>Genome- and Community-Level Interaction Insights into Carbon Utilization and Element Cycling Functions of Hydrothermarchaeota in Hydrothermal Sediment.</title>
        <authorList>
            <person name="Zhou Z."/>
            <person name="Liu Y."/>
            <person name="Xu W."/>
            <person name="Pan J."/>
            <person name="Luo Z.H."/>
            <person name="Li M."/>
        </authorList>
    </citation>
    <scope>NUCLEOTIDE SEQUENCE [LARGE SCALE GENOMIC DNA]</scope>
    <source>
        <strain evidence="3">SpSt-210</strain>
    </source>
</reference>
<name>A0A831T8P1_9BACT</name>
<feature type="transmembrane region" description="Helical" evidence="1">
    <location>
        <begin position="20"/>
        <end position="42"/>
    </location>
</feature>
<gene>
    <name evidence="3" type="ORF">ENP34_07635</name>
</gene>